<evidence type="ECO:0000256" key="6">
    <source>
        <dbReference type="RuleBase" id="RU004914"/>
    </source>
</evidence>
<gene>
    <name evidence="8" type="ORF">AXG93_3822s1470</name>
</gene>
<feature type="transmembrane region" description="Helical" evidence="6">
    <location>
        <begin position="152"/>
        <end position="176"/>
    </location>
</feature>
<feature type="transmembrane region" description="Helical" evidence="6">
    <location>
        <begin position="372"/>
        <end position="391"/>
    </location>
</feature>
<dbReference type="Proteomes" id="UP000077202">
    <property type="component" value="Unassembled WGS sequence"/>
</dbReference>
<feature type="transmembrane region" description="Helical" evidence="6">
    <location>
        <begin position="271"/>
        <end position="289"/>
    </location>
</feature>
<dbReference type="GO" id="GO:0015297">
    <property type="term" value="F:antiporter activity"/>
    <property type="evidence" value="ECO:0007669"/>
    <property type="project" value="InterPro"/>
</dbReference>
<feature type="compositionally biased region" description="Polar residues" evidence="7">
    <location>
        <begin position="75"/>
        <end position="86"/>
    </location>
</feature>
<evidence type="ECO:0000256" key="7">
    <source>
        <dbReference type="SAM" id="MobiDB-lite"/>
    </source>
</evidence>
<dbReference type="CDD" id="cd13132">
    <property type="entry name" value="MATE_eukaryotic"/>
    <property type="match status" value="1"/>
</dbReference>
<feature type="compositionally biased region" description="Basic and acidic residues" evidence="7">
    <location>
        <begin position="118"/>
        <end position="131"/>
    </location>
</feature>
<feature type="region of interest" description="Disordered" evidence="7">
    <location>
        <begin position="111"/>
        <end position="142"/>
    </location>
</feature>
<feature type="transmembrane region" description="Helical" evidence="6">
    <location>
        <begin position="301"/>
        <end position="323"/>
    </location>
</feature>
<evidence type="ECO:0000313" key="9">
    <source>
        <dbReference type="Proteomes" id="UP000077202"/>
    </source>
</evidence>
<feature type="transmembrane region" description="Helical" evidence="6">
    <location>
        <begin position="188"/>
        <end position="207"/>
    </location>
</feature>
<dbReference type="NCBIfam" id="TIGR00797">
    <property type="entry name" value="matE"/>
    <property type="match status" value="1"/>
</dbReference>
<comment type="subcellular location">
    <subcellularLocation>
        <location evidence="1">Membrane</location>
        <topology evidence="1">Multi-pass membrane protein</topology>
    </subcellularLocation>
</comment>
<dbReference type="PANTHER" id="PTHR11206">
    <property type="entry name" value="MULTIDRUG RESISTANCE PROTEIN"/>
    <property type="match status" value="1"/>
</dbReference>
<accession>A0A176WKB1</accession>
<proteinExistence type="inferred from homology"/>
<feature type="transmembrane region" description="Helical" evidence="6">
    <location>
        <begin position="329"/>
        <end position="351"/>
    </location>
</feature>
<dbReference type="GO" id="GO:1990961">
    <property type="term" value="P:xenobiotic detoxification by transmembrane export across the plasma membrane"/>
    <property type="evidence" value="ECO:0007669"/>
    <property type="project" value="InterPro"/>
</dbReference>
<dbReference type="InterPro" id="IPR002528">
    <property type="entry name" value="MATE_fam"/>
</dbReference>
<name>A0A176WKB1_MARPO</name>
<evidence type="ECO:0000256" key="3">
    <source>
        <dbReference type="ARBA" id="ARBA00022692"/>
    </source>
</evidence>
<feature type="transmembrane region" description="Helical" evidence="6">
    <location>
        <begin position="553"/>
        <end position="573"/>
    </location>
</feature>
<feature type="transmembrane region" description="Helical" evidence="6">
    <location>
        <begin position="454"/>
        <end position="474"/>
    </location>
</feature>
<organism evidence="8 9">
    <name type="scientific">Marchantia polymorpha subsp. ruderalis</name>
    <dbReference type="NCBI Taxonomy" id="1480154"/>
    <lineage>
        <taxon>Eukaryota</taxon>
        <taxon>Viridiplantae</taxon>
        <taxon>Streptophyta</taxon>
        <taxon>Embryophyta</taxon>
        <taxon>Marchantiophyta</taxon>
        <taxon>Marchantiopsida</taxon>
        <taxon>Marchantiidae</taxon>
        <taxon>Marchantiales</taxon>
        <taxon>Marchantiaceae</taxon>
        <taxon>Marchantia</taxon>
    </lineage>
</organism>
<keyword evidence="9" id="KW-1185">Reference proteome</keyword>
<keyword evidence="3 6" id="KW-0812">Transmembrane</keyword>
<dbReference type="Pfam" id="PF01554">
    <property type="entry name" value="MatE"/>
    <property type="match status" value="2"/>
</dbReference>
<reference evidence="8" key="1">
    <citation type="submission" date="2016-03" db="EMBL/GenBank/DDBJ databases">
        <title>Mechanisms controlling the formation of the plant cell surface in tip-growing cells are functionally conserved among land plants.</title>
        <authorList>
            <person name="Honkanen S."/>
            <person name="Jones V.A."/>
            <person name="Morieri G."/>
            <person name="Champion C."/>
            <person name="Hetherington A.J."/>
            <person name="Kelly S."/>
            <person name="Saint-Marcoux D."/>
            <person name="Proust H."/>
            <person name="Prescott H."/>
            <person name="Dolan L."/>
        </authorList>
    </citation>
    <scope>NUCLEOTIDE SEQUENCE [LARGE SCALE GENOMIC DNA]</scope>
    <source>
        <tissue evidence="8">Whole gametophyte</tissue>
    </source>
</reference>
<dbReference type="AlphaFoldDB" id="A0A176WKB1"/>
<keyword evidence="5 6" id="KW-0472">Membrane</keyword>
<feature type="transmembrane region" description="Helical" evidence="6">
    <location>
        <begin position="526"/>
        <end position="547"/>
    </location>
</feature>
<protein>
    <recommendedName>
        <fullName evidence="6">Protein DETOXIFICATION</fullName>
    </recommendedName>
    <alternativeName>
        <fullName evidence="6">Multidrug and toxic compound extrusion protein</fullName>
    </alternativeName>
</protein>
<feature type="region of interest" description="Disordered" evidence="7">
    <location>
        <begin position="75"/>
        <end position="96"/>
    </location>
</feature>
<evidence type="ECO:0000256" key="5">
    <source>
        <dbReference type="ARBA" id="ARBA00023136"/>
    </source>
</evidence>
<feature type="transmembrane region" description="Helical" evidence="6">
    <location>
        <begin position="228"/>
        <end position="251"/>
    </location>
</feature>
<dbReference type="InterPro" id="IPR045069">
    <property type="entry name" value="MATE_euk"/>
</dbReference>
<sequence length="672" mass="72271">MAWQAELRVAAGRVAPGPGLRIRASCSTVTQWPSAVRTEGAALSRQDMMRCAGEKQTPGSKGQLCKPAIMQMLRHSNSSWESTGSPSPRRREAESMGSYSTLTVSLLPESEDSSDLLAPKEPHQQQKHVDCGAEEDPQDPSKLEVWDETKKALALAWPLSLFNVAGFSILVITLMFVGHLGELELSSASIATSFSAVTGFIVMLGIASTLETLCGQAYGAKKYHLLGVYLQAAWIVGCGVGVFVLILWWNMEPVLKAVGQDPEIARMAGDYLKYMVPGVFGAALLQPIVKFLQSQSVVFPLVVCALLAVLFHIICCQLIIVTFDFGFTGGALATTISYFLLLIMLIVYTWGSGKYKATWTGFTWDAFAAVKPYLRICIPSTCMLCLEYWTVELLVLAAGLLPNPQLQLSLLSISLNTTNLAFNIPIGLSAAVSTRVSNELGAYRPYAAKLAGKVVFGISVMSACIIATAMVAARHVWGKAFSGVEEVVVNVADLMPLIALSALLDGIQGVLSGIARGCGRQDMGAIINLTAFYIVGIPAGLFLGFVMELNARGLWMGLLCGQLTQSLLLLLLITTMNWKKMVTFTCPSPSQCSFLFVFDSGLQVVLYNSKCPALSTSDKSSDKSDWQAEEALKRVAYVESSFLIVGHPTLSAEFTAEEGVLATPATATAITT</sequence>
<dbReference type="GO" id="GO:0042910">
    <property type="term" value="F:xenobiotic transmembrane transporter activity"/>
    <property type="evidence" value="ECO:0007669"/>
    <property type="project" value="InterPro"/>
</dbReference>
<comment type="similarity">
    <text evidence="2 6">Belongs to the multi antimicrobial extrusion (MATE) (TC 2.A.66.1) family.</text>
</comment>
<dbReference type="EMBL" id="LVLJ01000653">
    <property type="protein sequence ID" value="OAE33489.1"/>
    <property type="molecule type" value="Genomic_DNA"/>
</dbReference>
<evidence type="ECO:0000313" key="8">
    <source>
        <dbReference type="EMBL" id="OAE33489.1"/>
    </source>
</evidence>
<comment type="caution">
    <text evidence="8">The sequence shown here is derived from an EMBL/GenBank/DDBJ whole genome shotgun (WGS) entry which is preliminary data.</text>
</comment>
<feature type="transmembrane region" description="Helical" evidence="6">
    <location>
        <begin position="411"/>
        <end position="433"/>
    </location>
</feature>
<evidence type="ECO:0000256" key="2">
    <source>
        <dbReference type="ARBA" id="ARBA00010199"/>
    </source>
</evidence>
<evidence type="ECO:0000256" key="1">
    <source>
        <dbReference type="ARBA" id="ARBA00004141"/>
    </source>
</evidence>
<dbReference type="GO" id="GO:0016020">
    <property type="term" value="C:membrane"/>
    <property type="evidence" value="ECO:0007669"/>
    <property type="project" value="UniProtKB-SubCell"/>
</dbReference>
<evidence type="ECO:0000256" key="4">
    <source>
        <dbReference type="ARBA" id="ARBA00022989"/>
    </source>
</evidence>
<keyword evidence="4 6" id="KW-1133">Transmembrane helix</keyword>
<feature type="transmembrane region" description="Helical" evidence="6">
    <location>
        <begin position="494"/>
        <end position="514"/>
    </location>
</feature>